<evidence type="ECO:0000313" key="5">
    <source>
        <dbReference type="Proteomes" id="UP001168877"/>
    </source>
</evidence>
<protein>
    <recommendedName>
        <fullName evidence="3">DUF4218 domain-containing protein</fullName>
    </recommendedName>
</protein>
<dbReference type="Proteomes" id="UP001168877">
    <property type="component" value="Unassembled WGS sequence"/>
</dbReference>
<accession>A0AA39SS85</accession>
<gene>
    <name evidence="4" type="ORF">LWI29_003142</name>
</gene>
<evidence type="ECO:0000256" key="1">
    <source>
        <dbReference type="SAM" id="Coils"/>
    </source>
</evidence>
<comment type="caution">
    <text evidence="4">The sequence shown here is derived from an EMBL/GenBank/DDBJ whole genome shotgun (WGS) entry which is preliminary data.</text>
</comment>
<dbReference type="PANTHER" id="PTHR48451">
    <property type="entry name" value="DUF4218 DOMAIN-CONTAINING PROTEIN"/>
    <property type="match status" value="1"/>
</dbReference>
<reference evidence="4" key="2">
    <citation type="submission" date="2023-06" db="EMBL/GenBank/DDBJ databases">
        <authorList>
            <person name="Swenson N.G."/>
            <person name="Wegrzyn J.L."/>
            <person name="Mcevoy S.L."/>
        </authorList>
    </citation>
    <scope>NUCLEOTIDE SEQUENCE</scope>
    <source>
        <strain evidence="4">NS2018</strain>
        <tissue evidence="4">Leaf</tissue>
    </source>
</reference>
<organism evidence="4 5">
    <name type="scientific">Acer saccharum</name>
    <name type="common">Sugar maple</name>
    <dbReference type="NCBI Taxonomy" id="4024"/>
    <lineage>
        <taxon>Eukaryota</taxon>
        <taxon>Viridiplantae</taxon>
        <taxon>Streptophyta</taxon>
        <taxon>Embryophyta</taxon>
        <taxon>Tracheophyta</taxon>
        <taxon>Spermatophyta</taxon>
        <taxon>Magnoliopsida</taxon>
        <taxon>eudicotyledons</taxon>
        <taxon>Gunneridae</taxon>
        <taxon>Pentapetalae</taxon>
        <taxon>rosids</taxon>
        <taxon>malvids</taxon>
        <taxon>Sapindales</taxon>
        <taxon>Sapindaceae</taxon>
        <taxon>Hippocastanoideae</taxon>
        <taxon>Acereae</taxon>
        <taxon>Acer</taxon>
    </lineage>
</organism>
<keyword evidence="1" id="KW-0175">Coiled coil</keyword>
<dbReference type="InterPro" id="IPR025452">
    <property type="entry name" value="DUF4218"/>
</dbReference>
<feature type="domain" description="DUF4218" evidence="3">
    <location>
        <begin position="1"/>
        <end position="55"/>
    </location>
</feature>
<feature type="region of interest" description="Disordered" evidence="2">
    <location>
        <begin position="487"/>
        <end position="509"/>
    </location>
</feature>
<evidence type="ECO:0000313" key="4">
    <source>
        <dbReference type="EMBL" id="KAK0599197.1"/>
    </source>
</evidence>
<sequence>MYPIERYLRKLKCYVRNKAQPEGSIAEGYLADECLTFCSRYLRGVETKFNRPERNYDGGQHSSNTLSIFLTSGRSYGKVEVKELNLLLHNTAVLYVLQNCDESLPFIQSIVMARRGKGKVQEEGSSRTRQVPQTLVPPQQLIDEDLPLNPNLDSESLENEGSGGEKKKGRGKAKGVPNNHNLEVHIYQGRIVTPEVVREISILFSQNIIGPWIRYTEYPEDERETLFARFKEIKFAYTCTEEELKAAMLKTCSILFKDWMFLLRKKIFKKYLTKEARKTHPPNNVPVKVWEKMVDKWMDEDWQEKSQRNKSNRDYLKMHHTAGSIPIAKYKYEQVKTTGVEPSPIECFKMLHMSKTKDGGKEWASEKAEALHATLEAKKASAQDQGLETDELDIYREVVGEGSHGRVLGMGLGIKAKDVYGCCERSCKRARVDKTEELELKIKNMEEELQQYKAMKDELEQLKATQEEVKQMRELMKVMMSQSNIQLPPTTADVSPNCPDNGVEHTMHD</sequence>
<name>A0AA39SS85_ACESA</name>
<dbReference type="Pfam" id="PF03004">
    <property type="entry name" value="Transposase_24"/>
    <property type="match status" value="1"/>
</dbReference>
<dbReference type="AlphaFoldDB" id="A0AA39SS85"/>
<keyword evidence="5" id="KW-1185">Reference proteome</keyword>
<dbReference type="InterPro" id="IPR004252">
    <property type="entry name" value="Probable_transposase_24"/>
</dbReference>
<dbReference type="Pfam" id="PF13960">
    <property type="entry name" value="DUF4218"/>
    <property type="match status" value="1"/>
</dbReference>
<feature type="region of interest" description="Disordered" evidence="2">
    <location>
        <begin position="118"/>
        <end position="176"/>
    </location>
</feature>
<dbReference type="EMBL" id="JAUESC010000003">
    <property type="protein sequence ID" value="KAK0599197.1"/>
    <property type="molecule type" value="Genomic_DNA"/>
</dbReference>
<dbReference type="PANTHER" id="PTHR48451:SF1">
    <property type="entry name" value="DUF4218 DOMAIN-CONTAINING PROTEIN"/>
    <property type="match status" value="1"/>
</dbReference>
<evidence type="ECO:0000259" key="3">
    <source>
        <dbReference type="Pfam" id="PF13960"/>
    </source>
</evidence>
<proteinExistence type="predicted"/>
<feature type="coiled-coil region" evidence="1">
    <location>
        <begin position="428"/>
        <end position="482"/>
    </location>
</feature>
<feature type="compositionally biased region" description="Low complexity" evidence="2">
    <location>
        <begin position="130"/>
        <end position="141"/>
    </location>
</feature>
<evidence type="ECO:0000256" key="2">
    <source>
        <dbReference type="SAM" id="MobiDB-lite"/>
    </source>
</evidence>
<reference evidence="4" key="1">
    <citation type="journal article" date="2022" name="Plant J.">
        <title>Strategies of tolerance reflected in two North American maple genomes.</title>
        <authorList>
            <person name="McEvoy S.L."/>
            <person name="Sezen U.U."/>
            <person name="Trouern-Trend A."/>
            <person name="McMahon S.M."/>
            <person name="Schaberg P.G."/>
            <person name="Yang J."/>
            <person name="Wegrzyn J.L."/>
            <person name="Swenson N.G."/>
        </authorList>
    </citation>
    <scope>NUCLEOTIDE SEQUENCE</scope>
    <source>
        <strain evidence="4">NS2018</strain>
    </source>
</reference>